<keyword evidence="1" id="KW-0378">Hydrolase</keyword>
<evidence type="ECO:0000313" key="1">
    <source>
        <dbReference type="EMBL" id="MCI18323.1"/>
    </source>
</evidence>
<accession>A0A392Q1P1</accession>
<protein>
    <submittedName>
        <fullName evidence="1">Helicase-like protein</fullName>
    </submittedName>
</protein>
<dbReference type="Proteomes" id="UP000265520">
    <property type="component" value="Unassembled WGS sequence"/>
</dbReference>
<dbReference type="EMBL" id="LXQA010109639">
    <property type="protein sequence ID" value="MCI18323.1"/>
    <property type="molecule type" value="Genomic_DNA"/>
</dbReference>
<reference evidence="1 2" key="1">
    <citation type="journal article" date="2018" name="Front. Plant Sci.">
        <title>Red Clover (Trifolium pratense) and Zigzag Clover (T. medium) - A Picture of Genomic Similarities and Differences.</title>
        <authorList>
            <person name="Dluhosova J."/>
            <person name="Istvanek J."/>
            <person name="Nedelnik J."/>
            <person name="Repkova J."/>
        </authorList>
    </citation>
    <scope>NUCLEOTIDE SEQUENCE [LARGE SCALE GENOMIC DNA]</scope>
    <source>
        <strain evidence="2">cv. 10/8</strain>
        <tissue evidence="1">Leaf</tissue>
    </source>
</reference>
<dbReference type="AlphaFoldDB" id="A0A392Q1P1"/>
<organism evidence="1 2">
    <name type="scientific">Trifolium medium</name>
    <dbReference type="NCBI Taxonomy" id="97028"/>
    <lineage>
        <taxon>Eukaryota</taxon>
        <taxon>Viridiplantae</taxon>
        <taxon>Streptophyta</taxon>
        <taxon>Embryophyta</taxon>
        <taxon>Tracheophyta</taxon>
        <taxon>Spermatophyta</taxon>
        <taxon>Magnoliopsida</taxon>
        <taxon>eudicotyledons</taxon>
        <taxon>Gunneridae</taxon>
        <taxon>Pentapetalae</taxon>
        <taxon>rosids</taxon>
        <taxon>fabids</taxon>
        <taxon>Fabales</taxon>
        <taxon>Fabaceae</taxon>
        <taxon>Papilionoideae</taxon>
        <taxon>50 kb inversion clade</taxon>
        <taxon>NPAAA clade</taxon>
        <taxon>Hologalegina</taxon>
        <taxon>IRL clade</taxon>
        <taxon>Trifolieae</taxon>
        <taxon>Trifolium</taxon>
    </lineage>
</organism>
<comment type="caution">
    <text evidence="1">The sequence shown here is derived from an EMBL/GenBank/DDBJ whole genome shotgun (WGS) entry which is preliminary data.</text>
</comment>
<name>A0A392Q1P1_9FABA</name>
<keyword evidence="1" id="KW-0347">Helicase</keyword>
<dbReference type="GO" id="GO:0004386">
    <property type="term" value="F:helicase activity"/>
    <property type="evidence" value="ECO:0007669"/>
    <property type="project" value="UniProtKB-KW"/>
</dbReference>
<evidence type="ECO:0000313" key="2">
    <source>
        <dbReference type="Proteomes" id="UP000265520"/>
    </source>
</evidence>
<keyword evidence="1" id="KW-0547">Nucleotide-binding</keyword>
<proteinExistence type="predicted"/>
<keyword evidence="1" id="KW-0067">ATP-binding</keyword>
<keyword evidence="2" id="KW-1185">Reference proteome</keyword>
<sequence>MKLNNTLIVVYYNDDDRVEDILLKPSVTESMFTAWLQANNTYPDASNLTYSEFIGHFVYVRRQRIWKPRKRGYTIGRLIWVPPSTGELYYFRMMLTCVQGPKSYEDIMKVKGIQYFSYRDACFAMGFLQDDKEYIKAIQESKDW</sequence>
<feature type="non-terminal residue" evidence="1">
    <location>
        <position position="144"/>
    </location>
</feature>